<dbReference type="Gene3D" id="3.10.310.50">
    <property type="match status" value="1"/>
</dbReference>
<evidence type="ECO:0000256" key="2">
    <source>
        <dbReference type="SAM" id="SignalP"/>
    </source>
</evidence>
<keyword evidence="4" id="KW-1185">Reference proteome</keyword>
<dbReference type="Proteomes" id="UP000678393">
    <property type="component" value="Unassembled WGS sequence"/>
</dbReference>
<dbReference type="PANTHER" id="PTHR33748:SF5">
    <property type="entry name" value="GROUND-LIKE DOMAIN-CONTAINING PROTEIN"/>
    <property type="match status" value="1"/>
</dbReference>
<feature type="chain" id="PRO_5035905324" evidence="2">
    <location>
        <begin position="20"/>
        <end position="243"/>
    </location>
</feature>
<evidence type="ECO:0000313" key="4">
    <source>
        <dbReference type="Proteomes" id="UP000678393"/>
    </source>
</evidence>
<comment type="caution">
    <text evidence="3">The sequence shown here is derived from an EMBL/GenBank/DDBJ whole genome shotgun (WGS) entry which is preliminary data.</text>
</comment>
<keyword evidence="1" id="KW-1133">Transmembrane helix</keyword>
<name>A0A8S3ZQU4_9EUPU</name>
<reference evidence="3" key="1">
    <citation type="submission" date="2021-04" db="EMBL/GenBank/DDBJ databases">
        <authorList>
            <consortium name="Molecular Ecology Group"/>
        </authorList>
    </citation>
    <scope>NUCLEOTIDE SEQUENCE</scope>
</reference>
<dbReference type="GO" id="GO:0005892">
    <property type="term" value="C:acetylcholine-gated channel complex"/>
    <property type="evidence" value="ECO:0007669"/>
    <property type="project" value="InterPro"/>
</dbReference>
<dbReference type="EMBL" id="CAJHNH020003879">
    <property type="protein sequence ID" value="CAG5130160.1"/>
    <property type="molecule type" value="Genomic_DNA"/>
</dbReference>
<dbReference type="OrthoDB" id="8062037at2759"/>
<organism evidence="3 4">
    <name type="scientific">Candidula unifasciata</name>
    <dbReference type="NCBI Taxonomy" id="100452"/>
    <lineage>
        <taxon>Eukaryota</taxon>
        <taxon>Metazoa</taxon>
        <taxon>Spiralia</taxon>
        <taxon>Lophotrochozoa</taxon>
        <taxon>Mollusca</taxon>
        <taxon>Gastropoda</taxon>
        <taxon>Heterobranchia</taxon>
        <taxon>Euthyneura</taxon>
        <taxon>Panpulmonata</taxon>
        <taxon>Eupulmonata</taxon>
        <taxon>Stylommatophora</taxon>
        <taxon>Helicina</taxon>
        <taxon>Helicoidea</taxon>
        <taxon>Geomitridae</taxon>
        <taxon>Candidula</taxon>
    </lineage>
</organism>
<accession>A0A8S3ZQU4</accession>
<dbReference type="AlphaFoldDB" id="A0A8S3ZQU4"/>
<evidence type="ECO:0000313" key="3">
    <source>
        <dbReference type="EMBL" id="CAG5130160.1"/>
    </source>
</evidence>
<keyword evidence="1" id="KW-0812">Transmembrane</keyword>
<sequence length="243" mass="27489">MVPFIAVAVMLLAPALVSSQSSKIEWFPEEMYNPQMEPRRCGLNSDEASYICDPNGLTGEHIHSINWILRDAAYNSTRCPCSNYYCETYPRPLGYHIGVALVKKMKIQTNLGGRRNSLEDQGQLFANTLKDKWKMGRCEENIIIFYSYDDRVLAIYGGRTAMAKLTPYYRSLLSYRVGSRFSEGHIVEAINNLLYDLKTVLNCDSQFQDCGLLEMRSGVSTVGFSTSITVMAILLTVFHLFSI</sequence>
<protein>
    <submittedName>
        <fullName evidence="3">Uncharacterized protein</fullName>
    </submittedName>
</protein>
<feature type="signal peptide" evidence="2">
    <location>
        <begin position="1"/>
        <end position="19"/>
    </location>
</feature>
<dbReference type="Pfam" id="PF17175">
    <property type="entry name" value="MOLO1"/>
    <property type="match status" value="1"/>
</dbReference>
<dbReference type="InterPro" id="IPR033438">
    <property type="entry name" value="MOLO1"/>
</dbReference>
<proteinExistence type="predicted"/>
<keyword evidence="2" id="KW-0732">Signal</keyword>
<gene>
    <name evidence="3" type="ORF">CUNI_LOCUS15718</name>
</gene>
<dbReference type="PANTHER" id="PTHR33748">
    <property type="entry name" value="PROTEIN CBG04600"/>
    <property type="match status" value="1"/>
</dbReference>
<evidence type="ECO:0000256" key="1">
    <source>
        <dbReference type="SAM" id="Phobius"/>
    </source>
</evidence>
<feature type="transmembrane region" description="Helical" evidence="1">
    <location>
        <begin position="222"/>
        <end position="241"/>
    </location>
</feature>
<keyword evidence="1" id="KW-0472">Membrane</keyword>